<dbReference type="Proteomes" id="UP000638848">
    <property type="component" value="Unassembled WGS sequence"/>
</dbReference>
<protein>
    <submittedName>
        <fullName evidence="8">Sodium:calcium antiporter</fullName>
    </submittedName>
</protein>
<keyword evidence="3 6" id="KW-1133">Transmembrane helix</keyword>
<keyword evidence="9" id="KW-1185">Reference proteome</keyword>
<dbReference type="GO" id="GO:0006874">
    <property type="term" value="P:intracellular calcium ion homeostasis"/>
    <property type="evidence" value="ECO:0007669"/>
    <property type="project" value="TreeGrafter"/>
</dbReference>
<feature type="domain" description="Sodium/calcium exchanger membrane region" evidence="7">
    <location>
        <begin position="182"/>
        <end position="324"/>
    </location>
</feature>
<dbReference type="GO" id="GO:0008273">
    <property type="term" value="F:calcium, potassium:sodium antiporter activity"/>
    <property type="evidence" value="ECO:0007669"/>
    <property type="project" value="TreeGrafter"/>
</dbReference>
<feature type="transmembrane region" description="Helical" evidence="6">
    <location>
        <begin position="104"/>
        <end position="121"/>
    </location>
</feature>
<evidence type="ECO:0000259" key="7">
    <source>
        <dbReference type="Pfam" id="PF01699"/>
    </source>
</evidence>
<dbReference type="AlphaFoldDB" id="A0A917GW11"/>
<feature type="transmembrane region" description="Helical" evidence="6">
    <location>
        <begin position="246"/>
        <end position="270"/>
    </location>
</feature>
<dbReference type="GO" id="GO:0005262">
    <property type="term" value="F:calcium channel activity"/>
    <property type="evidence" value="ECO:0007669"/>
    <property type="project" value="TreeGrafter"/>
</dbReference>
<organism evidence="8 9">
    <name type="scientific">Kocuria dechangensis</name>
    <dbReference type="NCBI Taxonomy" id="1176249"/>
    <lineage>
        <taxon>Bacteria</taxon>
        <taxon>Bacillati</taxon>
        <taxon>Actinomycetota</taxon>
        <taxon>Actinomycetes</taxon>
        <taxon>Micrococcales</taxon>
        <taxon>Micrococcaceae</taxon>
        <taxon>Kocuria</taxon>
    </lineage>
</organism>
<accession>A0A917GW11</accession>
<feature type="transmembrane region" description="Helical" evidence="6">
    <location>
        <begin position="127"/>
        <end position="147"/>
    </location>
</feature>
<feature type="transmembrane region" description="Helical" evidence="6">
    <location>
        <begin position="213"/>
        <end position="234"/>
    </location>
</feature>
<feature type="transmembrane region" description="Helical" evidence="6">
    <location>
        <begin position="341"/>
        <end position="358"/>
    </location>
</feature>
<sequence>MDPLDVGRVVVGMVLLILGGEVLVRGAAVLAVRVGISPLVVGLTVVAAATSSPELAIALGAALDGESALSLGNVVGANVLNVLFIVGVCALVTPLAVTRQLMRFDLPVMVALSAGLLLVSLDGRISALDGAVLFCAVLVHTVLTVLLSRRGQGAPAPGPGLTGQGGPEEREVRTRPTSTGTSLVLVLGGVGLLVAGAASVVDGAVSVATNLGVSSLVVGLTVVAVGTTLPELAASIVSVLHGERDLAVGVVVGSCILNIGVVISVPALLFTGGVPVPPAATTYDLPVMVATAVALLAAAFTDSAVARWEGGLFMVLYLAYTGYVVLAAAEHDALDGLTAVLVWFVLPVTAATLLLFTAREVRVRAGRSGTARSANPP</sequence>
<dbReference type="Gene3D" id="1.20.1420.30">
    <property type="entry name" value="NCX, central ion-binding region"/>
    <property type="match status" value="2"/>
</dbReference>
<dbReference type="NCBIfam" id="TIGR00367">
    <property type="entry name" value="calcium/sodium antiporter"/>
    <property type="match status" value="1"/>
</dbReference>
<feature type="transmembrane region" description="Helical" evidence="6">
    <location>
        <begin position="312"/>
        <end position="329"/>
    </location>
</feature>
<evidence type="ECO:0000256" key="6">
    <source>
        <dbReference type="SAM" id="Phobius"/>
    </source>
</evidence>
<keyword evidence="4 6" id="KW-0472">Membrane</keyword>
<dbReference type="EMBL" id="BMEQ01000011">
    <property type="protein sequence ID" value="GGG58971.1"/>
    <property type="molecule type" value="Genomic_DNA"/>
</dbReference>
<proteinExistence type="predicted"/>
<evidence type="ECO:0000256" key="4">
    <source>
        <dbReference type="ARBA" id="ARBA00023136"/>
    </source>
</evidence>
<dbReference type="InterPro" id="IPR004837">
    <property type="entry name" value="NaCa_Exmemb"/>
</dbReference>
<feature type="region of interest" description="Disordered" evidence="5">
    <location>
        <begin position="152"/>
        <end position="177"/>
    </location>
</feature>
<feature type="transmembrane region" description="Helical" evidence="6">
    <location>
        <begin position="282"/>
        <end position="300"/>
    </location>
</feature>
<dbReference type="PANTHER" id="PTHR10846">
    <property type="entry name" value="SODIUM/POTASSIUM/CALCIUM EXCHANGER"/>
    <property type="match status" value="1"/>
</dbReference>
<reference evidence="8" key="1">
    <citation type="journal article" date="2014" name="Int. J. Syst. Evol. Microbiol.">
        <title>Complete genome sequence of Corynebacterium casei LMG S-19264T (=DSM 44701T), isolated from a smear-ripened cheese.</title>
        <authorList>
            <consortium name="US DOE Joint Genome Institute (JGI-PGF)"/>
            <person name="Walter F."/>
            <person name="Albersmeier A."/>
            <person name="Kalinowski J."/>
            <person name="Ruckert C."/>
        </authorList>
    </citation>
    <scope>NUCLEOTIDE SEQUENCE</scope>
    <source>
        <strain evidence="8">CGMCC 1.12187</strain>
    </source>
</reference>
<feature type="transmembrane region" description="Helical" evidence="6">
    <location>
        <begin position="6"/>
        <end position="32"/>
    </location>
</feature>
<gene>
    <name evidence="8" type="ORF">GCM10011374_22260</name>
</gene>
<evidence type="ECO:0000256" key="5">
    <source>
        <dbReference type="SAM" id="MobiDB-lite"/>
    </source>
</evidence>
<dbReference type="Pfam" id="PF01699">
    <property type="entry name" value="Na_Ca_ex"/>
    <property type="match status" value="2"/>
</dbReference>
<evidence type="ECO:0000256" key="1">
    <source>
        <dbReference type="ARBA" id="ARBA00004141"/>
    </source>
</evidence>
<dbReference type="InterPro" id="IPR044880">
    <property type="entry name" value="NCX_ion-bd_dom_sf"/>
</dbReference>
<feature type="domain" description="Sodium/calcium exchanger membrane region" evidence="7">
    <location>
        <begin position="9"/>
        <end position="142"/>
    </location>
</feature>
<dbReference type="PANTHER" id="PTHR10846:SF8">
    <property type="entry name" value="INNER MEMBRANE PROTEIN YRBG"/>
    <property type="match status" value="1"/>
</dbReference>
<comment type="caution">
    <text evidence="8">The sequence shown here is derived from an EMBL/GenBank/DDBJ whole genome shotgun (WGS) entry which is preliminary data.</text>
</comment>
<feature type="transmembrane region" description="Helical" evidence="6">
    <location>
        <begin position="39"/>
        <end position="63"/>
    </location>
</feature>
<feature type="transmembrane region" description="Helical" evidence="6">
    <location>
        <begin position="75"/>
        <end position="97"/>
    </location>
</feature>
<dbReference type="InterPro" id="IPR004481">
    <property type="entry name" value="K/Na/Ca-exchanger"/>
</dbReference>
<dbReference type="GO" id="GO:0005886">
    <property type="term" value="C:plasma membrane"/>
    <property type="evidence" value="ECO:0007669"/>
    <property type="project" value="TreeGrafter"/>
</dbReference>
<keyword evidence="2 6" id="KW-0812">Transmembrane</keyword>
<name>A0A917GW11_9MICC</name>
<dbReference type="RefSeq" id="WP_188537213.1">
    <property type="nucleotide sequence ID" value="NZ_BMEQ01000011.1"/>
</dbReference>
<evidence type="ECO:0000256" key="3">
    <source>
        <dbReference type="ARBA" id="ARBA00022989"/>
    </source>
</evidence>
<evidence type="ECO:0000313" key="9">
    <source>
        <dbReference type="Proteomes" id="UP000638848"/>
    </source>
</evidence>
<evidence type="ECO:0000256" key="2">
    <source>
        <dbReference type="ARBA" id="ARBA00022692"/>
    </source>
</evidence>
<comment type="subcellular location">
    <subcellularLocation>
        <location evidence="1">Membrane</location>
        <topology evidence="1">Multi-pass membrane protein</topology>
    </subcellularLocation>
</comment>
<feature type="transmembrane region" description="Helical" evidence="6">
    <location>
        <begin position="183"/>
        <end position="201"/>
    </location>
</feature>
<evidence type="ECO:0000313" key="8">
    <source>
        <dbReference type="EMBL" id="GGG58971.1"/>
    </source>
</evidence>
<reference evidence="8" key="2">
    <citation type="submission" date="2020-09" db="EMBL/GenBank/DDBJ databases">
        <authorList>
            <person name="Sun Q."/>
            <person name="Zhou Y."/>
        </authorList>
    </citation>
    <scope>NUCLEOTIDE SEQUENCE</scope>
    <source>
        <strain evidence="8">CGMCC 1.12187</strain>
    </source>
</reference>